<dbReference type="AlphaFoldDB" id="A0A0P1G3T7"/>
<organism evidence="1 2">
    <name type="scientific">Tropicibacter naphthalenivorans</name>
    <dbReference type="NCBI Taxonomy" id="441103"/>
    <lineage>
        <taxon>Bacteria</taxon>
        <taxon>Pseudomonadati</taxon>
        <taxon>Pseudomonadota</taxon>
        <taxon>Alphaproteobacteria</taxon>
        <taxon>Rhodobacterales</taxon>
        <taxon>Roseobacteraceae</taxon>
        <taxon>Tropicibacter</taxon>
    </lineage>
</organism>
<evidence type="ECO:0000313" key="2">
    <source>
        <dbReference type="Proteomes" id="UP000054935"/>
    </source>
</evidence>
<keyword evidence="2" id="KW-1185">Reference proteome</keyword>
<sequence length="135" mass="14749">MRSDGADVTVQEGEVEQTQCNCCGKPTTVVTGYLTSGDYSAGWYTVGVTLDAPGHLPLLRLYIGDWSEGAGPDERWGFRIGIDGDGPQLVDWSAEDRSEAAPVFTPLDRAQVLGTPMERQIFTLVERILTQDSRL</sequence>
<gene>
    <name evidence="1" type="ORF">TRN7648_00946</name>
</gene>
<accession>A0A0P1G3T7</accession>
<evidence type="ECO:0000313" key="1">
    <source>
        <dbReference type="EMBL" id="CUH76460.1"/>
    </source>
</evidence>
<dbReference type="Proteomes" id="UP000054935">
    <property type="component" value="Unassembled WGS sequence"/>
</dbReference>
<dbReference type="EMBL" id="CYSE01000002">
    <property type="protein sequence ID" value="CUH76460.1"/>
    <property type="molecule type" value="Genomic_DNA"/>
</dbReference>
<proteinExistence type="predicted"/>
<dbReference type="STRING" id="441103.TRN7648_00946"/>
<name>A0A0P1G3T7_9RHOB</name>
<protein>
    <submittedName>
        <fullName evidence="1">Uncharacterized protein</fullName>
    </submittedName>
</protein>
<reference evidence="1 2" key="1">
    <citation type="submission" date="2015-09" db="EMBL/GenBank/DDBJ databases">
        <authorList>
            <consortium name="Swine Surveillance"/>
        </authorList>
    </citation>
    <scope>NUCLEOTIDE SEQUENCE [LARGE SCALE GENOMIC DNA]</scope>
    <source>
        <strain evidence="1 2">CECT 7648</strain>
    </source>
</reference>